<feature type="signal peptide" evidence="1">
    <location>
        <begin position="1"/>
        <end position="27"/>
    </location>
</feature>
<gene>
    <name evidence="2" type="ORF">MTCD1_00481</name>
</gene>
<comment type="caution">
    <text evidence="2">The sequence shown here is derived from an EMBL/GenBank/DDBJ whole genome shotgun (WGS) entry which is preliminary data.</text>
</comment>
<sequence length="252" mass="28129">MKKLTTSLSAIANITLLSLLNVPNAHSMGLRSFVALPLDKHGYVVRFLYEHITGSSSGNFHTSTAYGLSNDQALLFSIPYKITANDENHFGELSALYRHTVMQDDFFSGTARLALLAGAIVPMNNVPSDASDNVREPAVQAGFVYTFFQGRHEFDIDALYQAGINSRADSGRYDISWQYRLSPSVYPDWGIGSELYVVTELNGRWQEADEITHQVTLGLQWLQPTWVIEGGIVKNLTNNNDLTVLFSSRFHF</sequence>
<accession>A0ABQ0MRB5</accession>
<keyword evidence="3" id="KW-1185">Reference proteome</keyword>
<feature type="chain" id="PRO_5047123520" description="Transporter" evidence="1">
    <location>
        <begin position="28"/>
        <end position="252"/>
    </location>
</feature>
<evidence type="ECO:0000313" key="3">
    <source>
        <dbReference type="Proteomes" id="UP000197068"/>
    </source>
</evidence>
<organism evidence="2 3">
    <name type="scientific">Colwellia marinimaniae</name>
    <dbReference type="NCBI Taxonomy" id="1513592"/>
    <lineage>
        <taxon>Bacteria</taxon>
        <taxon>Pseudomonadati</taxon>
        <taxon>Pseudomonadota</taxon>
        <taxon>Gammaproteobacteria</taxon>
        <taxon>Alteromonadales</taxon>
        <taxon>Colwelliaceae</taxon>
        <taxon>Colwellia</taxon>
    </lineage>
</organism>
<proteinExistence type="predicted"/>
<evidence type="ECO:0000256" key="1">
    <source>
        <dbReference type="SAM" id="SignalP"/>
    </source>
</evidence>
<name>A0ABQ0MRB5_9GAMM</name>
<protein>
    <recommendedName>
        <fullName evidence="4">Transporter</fullName>
    </recommendedName>
</protein>
<dbReference type="EMBL" id="BDQM01000002">
    <property type="protein sequence ID" value="GAW94883.1"/>
    <property type="molecule type" value="Genomic_DNA"/>
</dbReference>
<dbReference type="RefSeq" id="WP_057179950.1">
    <property type="nucleotide sequence ID" value="NZ_BDQM01000002.1"/>
</dbReference>
<reference evidence="2 3" key="1">
    <citation type="submission" date="2017-06" db="EMBL/GenBank/DDBJ databases">
        <title>Whole Genome Sequences of Colwellia marinimaniae MTCD1.</title>
        <authorList>
            <person name="Kusumoto H."/>
            <person name="Inoue M."/>
            <person name="Tanikawa K."/>
            <person name="Maeji H."/>
            <person name="Cameron J.H."/>
            <person name="Bartlett D.H."/>
        </authorList>
    </citation>
    <scope>NUCLEOTIDE SEQUENCE [LARGE SCALE GENOMIC DNA]</scope>
    <source>
        <strain evidence="2 3">MTCD1</strain>
    </source>
</reference>
<keyword evidence="1" id="KW-0732">Signal</keyword>
<evidence type="ECO:0008006" key="4">
    <source>
        <dbReference type="Google" id="ProtNLM"/>
    </source>
</evidence>
<evidence type="ECO:0000313" key="2">
    <source>
        <dbReference type="EMBL" id="GAW94883.1"/>
    </source>
</evidence>
<dbReference type="Proteomes" id="UP000197068">
    <property type="component" value="Unassembled WGS sequence"/>
</dbReference>